<proteinExistence type="predicted"/>
<gene>
    <name evidence="2" type="ORF">BG006_007549</name>
</gene>
<sequence length="95" mass="10079">MNPTVPSLTITFNRKAESITFAFRVLVNGLCLLASGGGPPALHMPEMADDEESEVDQEIVMVPDNDKDDASLNSSPSSAAKESALTKSTDTPRSL</sequence>
<evidence type="ECO:0000256" key="1">
    <source>
        <dbReference type="SAM" id="MobiDB-lite"/>
    </source>
</evidence>
<reference evidence="2" key="1">
    <citation type="journal article" date="2020" name="Fungal Divers.">
        <title>Resolving the Mortierellaceae phylogeny through synthesis of multi-gene phylogenetics and phylogenomics.</title>
        <authorList>
            <person name="Vandepol N."/>
            <person name="Liber J."/>
            <person name="Desiro A."/>
            <person name="Na H."/>
            <person name="Kennedy M."/>
            <person name="Barry K."/>
            <person name="Grigoriev I.V."/>
            <person name="Miller A.N."/>
            <person name="O'Donnell K."/>
            <person name="Stajich J.E."/>
            <person name="Bonito G."/>
        </authorList>
    </citation>
    <scope>NUCLEOTIDE SEQUENCE</scope>
    <source>
        <strain evidence="2">NVP1</strain>
    </source>
</reference>
<feature type="compositionally biased region" description="Polar residues" evidence="1">
    <location>
        <begin position="71"/>
        <end position="95"/>
    </location>
</feature>
<keyword evidence="3" id="KW-1185">Reference proteome</keyword>
<accession>A0A9P5SHE0</accession>
<feature type="region of interest" description="Disordered" evidence="1">
    <location>
        <begin position="62"/>
        <end position="95"/>
    </location>
</feature>
<dbReference type="EMBL" id="JAAAUY010000482">
    <property type="protein sequence ID" value="KAF9329355.1"/>
    <property type="molecule type" value="Genomic_DNA"/>
</dbReference>
<dbReference type="AlphaFoldDB" id="A0A9P5SHE0"/>
<comment type="caution">
    <text evidence="2">The sequence shown here is derived from an EMBL/GenBank/DDBJ whole genome shotgun (WGS) entry which is preliminary data.</text>
</comment>
<name>A0A9P5SHE0_9FUNG</name>
<protein>
    <submittedName>
        <fullName evidence="2">Uncharacterized protein</fullName>
    </submittedName>
</protein>
<organism evidence="2 3">
    <name type="scientific">Podila minutissima</name>
    <dbReference type="NCBI Taxonomy" id="64525"/>
    <lineage>
        <taxon>Eukaryota</taxon>
        <taxon>Fungi</taxon>
        <taxon>Fungi incertae sedis</taxon>
        <taxon>Mucoromycota</taxon>
        <taxon>Mortierellomycotina</taxon>
        <taxon>Mortierellomycetes</taxon>
        <taxon>Mortierellales</taxon>
        <taxon>Mortierellaceae</taxon>
        <taxon>Podila</taxon>
    </lineage>
</organism>
<evidence type="ECO:0000313" key="2">
    <source>
        <dbReference type="EMBL" id="KAF9329355.1"/>
    </source>
</evidence>
<dbReference type="Proteomes" id="UP000696485">
    <property type="component" value="Unassembled WGS sequence"/>
</dbReference>
<evidence type="ECO:0000313" key="3">
    <source>
        <dbReference type="Proteomes" id="UP000696485"/>
    </source>
</evidence>